<sequence>MAIDSTKAKPSQEIVMIQEIRDGIIILKDGSLRMILMCSALNFALKSGDEQEAIIAGYQSFLNSLDFSLQIFISSRRLNIEPYLDLLREAEKKQVNDLLKIQTKEYIDFVKNFVEMEKIVSKTFYVVVPYTPPFLEIKSGGIMGGIFGAMKLLRPGKKGAERIEEAKFEEYRGQLWQRMESTISGLARVSVRAIPLNTEEAIELFYGLYNPGEMEKGKPPSIQ</sequence>
<protein>
    <recommendedName>
        <fullName evidence="1">TraC-like domain-containing protein</fullName>
    </recommendedName>
</protein>
<evidence type="ECO:0000259" key="1">
    <source>
        <dbReference type="Pfam" id="PF26593"/>
    </source>
</evidence>
<dbReference type="InterPro" id="IPR058596">
    <property type="entry name" value="TraC-like_dom"/>
</dbReference>
<dbReference type="Pfam" id="PF26593">
    <property type="entry name" value="TraC-like"/>
    <property type="match status" value="1"/>
</dbReference>
<dbReference type="EMBL" id="MHMS01000022">
    <property type="protein sequence ID" value="OGZ31751.1"/>
    <property type="molecule type" value="Genomic_DNA"/>
</dbReference>
<evidence type="ECO:0000313" key="3">
    <source>
        <dbReference type="Proteomes" id="UP000176787"/>
    </source>
</evidence>
<reference evidence="2 3" key="1">
    <citation type="journal article" date="2016" name="Nat. Commun.">
        <title>Thousands of microbial genomes shed light on interconnected biogeochemical processes in an aquifer system.</title>
        <authorList>
            <person name="Anantharaman K."/>
            <person name="Brown C.T."/>
            <person name="Hug L.A."/>
            <person name="Sharon I."/>
            <person name="Castelle C.J."/>
            <person name="Probst A.J."/>
            <person name="Thomas B.C."/>
            <person name="Singh A."/>
            <person name="Wilkins M.J."/>
            <person name="Karaoz U."/>
            <person name="Brodie E.L."/>
            <person name="Williams K.H."/>
            <person name="Hubbard S.S."/>
            <person name="Banfield J.F."/>
        </authorList>
    </citation>
    <scope>NUCLEOTIDE SEQUENCE [LARGE SCALE GENOMIC DNA]</scope>
</reference>
<dbReference type="STRING" id="1801726.A3H02_01655"/>
<dbReference type="AlphaFoldDB" id="A0A1G2F2G1"/>
<evidence type="ECO:0000313" key="2">
    <source>
        <dbReference type="EMBL" id="OGZ31751.1"/>
    </source>
</evidence>
<dbReference type="Proteomes" id="UP000176787">
    <property type="component" value="Unassembled WGS sequence"/>
</dbReference>
<proteinExistence type="predicted"/>
<name>A0A1G2F2G1_9BACT</name>
<comment type="caution">
    <text evidence="2">The sequence shown here is derived from an EMBL/GenBank/DDBJ whole genome shotgun (WGS) entry which is preliminary data.</text>
</comment>
<gene>
    <name evidence="2" type="ORF">A3H02_01655</name>
</gene>
<organism evidence="2 3">
    <name type="scientific">Candidatus Niyogibacteria bacterium RIFCSPLOWO2_12_FULL_41_13</name>
    <dbReference type="NCBI Taxonomy" id="1801726"/>
    <lineage>
        <taxon>Bacteria</taxon>
        <taxon>Candidatus Niyogiibacteriota</taxon>
    </lineage>
</organism>
<feature type="domain" description="TraC-like" evidence="1">
    <location>
        <begin position="23"/>
        <end position="133"/>
    </location>
</feature>
<accession>A0A1G2F2G1</accession>